<organism evidence="1 2">
    <name type="scientific">Panagrolaimus sp. JU765</name>
    <dbReference type="NCBI Taxonomy" id="591449"/>
    <lineage>
        <taxon>Eukaryota</taxon>
        <taxon>Metazoa</taxon>
        <taxon>Ecdysozoa</taxon>
        <taxon>Nematoda</taxon>
        <taxon>Chromadorea</taxon>
        <taxon>Rhabditida</taxon>
        <taxon>Tylenchina</taxon>
        <taxon>Panagrolaimomorpha</taxon>
        <taxon>Panagrolaimoidea</taxon>
        <taxon>Panagrolaimidae</taxon>
        <taxon>Panagrolaimus</taxon>
    </lineage>
</organism>
<name>A0AC34PYH9_9BILA</name>
<evidence type="ECO:0000313" key="1">
    <source>
        <dbReference type="Proteomes" id="UP000887576"/>
    </source>
</evidence>
<evidence type="ECO:0000313" key="2">
    <source>
        <dbReference type="WBParaSite" id="JU765_v2.g11261.t1"/>
    </source>
</evidence>
<dbReference type="WBParaSite" id="JU765_v2.g11261.t1">
    <property type="protein sequence ID" value="JU765_v2.g11261.t1"/>
    <property type="gene ID" value="JU765_v2.g11261"/>
</dbReference>
<proteinExistence type="predicted"/>
<sequence length="198" mass="22717">MKCPSQISSDGEGAPRGVDRMLPFIFESMLENETKIDACVRVCTENFTFGAEEEEIMTTTEQAYIEGATAHCFLNDLGKPVFHAHSNTYFGAWMRDAYPRTGADSQKRWMTTHFQGNTIKEYETEADLRRQLVHRTHKLPVMYDGTNLVFFNGSVYFHRAGTPKIARFELSSRRYWEIVVDPHAAHKGDNLSFFALFL</sequence>
<protein>
    <submittedName>
        <fullName evidence="2">Olfactomedin-like domain-containing protein</fullName>
    </submittedName>
</protein>
<accession>A0AC34PYH9</accession>
<dbReference type="Proteomes" id="UP000887576">
    <property type="component" value="Unplaced"/>
</dbReference>
<reference evidence="2" key="1">
    <citation type="submission" date="2022-11" db="UniProtKB">
        <authorList>
            <consortium name="WormBaseParasite"/>
        </authorList>
    </citation>
    <scope>IDENTIFICATION</scope>
</reference>